<dbReference type="GO" id="GO:0005524">
    <property type="term" value="F:ATP binding"/>
    <property type="evidence" value="ECO:0007669"/>
    <property type="project" value="UniProtKB-KW"/>
</dbReference>
<evidence type="ECO:0000256" key="4">
    <source>
        <dbReference type="ARBA" id="ARBA00022840"/>
    </source>
</evidence>
<dbReference type="eggNOG" id="COG1136">
    <property type="taxonomic scope" value="Bacteria"/>
</dbReference>
<evidence type="ECO:0000259" key="5">
    <source>
        <dbReference type="PROSITE" id="PS50893"/>
    </source>
</evidence>
<keyword evidence="3" id="KW-0547">Nucleotide-binding</keyword>
<dbReference type="FunFam" id="3.40.50.300:FF:000032">
    <property type="entry name" value="Export ABC transporter ATP-binding protein"/>
    <property type="match status" value="1"/>
</dbReference>
<evidence type="ECO:0000256" key="3">
    <source>
        <dbReference type="ARBA" id="ARBA00022741"/>
    </source>
</evidence>
<accession>A0A084JEF4</accession>
<keyword evidence="7" id="KW-1185">Reference proteome</keyword>
<dbReference type="InterPro" id="IPR003593">
    <property type="entry name" value="AAA+_ATPase"/>
</dbReference>
<sequence>MESIIKASGLCKSFILGKTSNNVLKNINLDIYESDFTVIMGSSGSGKSTLLYSISTMDNPSAGRVELLGRDITNIGEKEATSIRNKDISFVFQSINLLYDLTIRENITYCGYLNNRDKKGVNKKTDELLNRLDLKDIENKYPSEISGGQQQRVAIARALINNPKIIFGDEPTGALNSSTGARVLDILTELNEEGQSIVMVTHDLKAASRASRLIYLKDGRIDGDLSLGRYNEKDSDSREKKIFEFIKSGGW</sequence>
<dbReference type="InterPro" id="IPR027417">
    <property type="entry name" value="P-loop_NTPase"/>
</dbReference>
<dbReference type="PROSITE" id="PS50893">
    <property type="entry name" value="ABC_TRANSPORTER_2"/>
    <property type="match status" value="1"/>
</dbReference>
<dbReference type="GO" id="GO:0016887">
    <property type="term" value="F:ATP hydrolysis activity"/>
    <property type="evidence" value="ECO:0007669"/>
    <property type="project" value="InterPro"/>
</dbReference>
<dbReference type="PANTHER" id="PTHR42798:SF7">
    <property type="entry name" value="ALPHA-D-RIBOSE 1-METHYLPHOSPHONATE 5-TRIPHOSPHATE SYNTHASE SUBUNIT PHNL"/>
    <property type="match status" value="1"/>
</dbReference>
<dbReference type="EMBL" id="JPMD01000013">
    <property type="protein sequence ID" value="KEZ87338.1"/>
    <property type="molecule type" value="Genomic_DNA"/>
</dbReference>
<feature type="domain" description="ABC transporter" evidence="5">
    <location>
        <begin position="5"/>
        <end position="243"/>
    </location>
</feature>
<proteinExistence type="inferred from homology"/>
<dbReference type="PANTHER" id="PTHR42798">
    <property type="entry name" value="LIPOPROTEIN-RELEASING SYSTEM ATP-BINDING PROTEIN LOLD"/>
    <property type="match status" value="1"/>
</dbReference>
<organism evidence="6 7">
    <name type="scientific">Clostridium sulfidigenes</name>
    <dbReference type="NCBI Taxonomy" id="318464"/>
    <lineage>
        <taxon>Bacteria</taxon>
        <taxon>Bacillati</taxon>
        <taxon>Bacillota</taxon>
        <taxon>Clostridia</taxon>
        <taxon>Eubacteriales</taxon>
        <taxon>Clostridiaceae</taxon>
        <taxon>Clostridium</taxon>
    </lineage>
</organism>
<gene>
    <name evidence="6" type="ORF">IO99_05840</name>
</gene>
<dbReference type="STRING" id="318464.IO99_05840"/>
<evidence type="ECO:0000313" key="6">
    <source>
        <dbReference type="EMBL" id="KEZ87338.1"/>
    </source>
</evidence>
<dbReference type="GO" id="GO:0098796">
    <property type="term" value="C:membrane protein complex"/>
    <property type="evidence" value="ECO:0007669"/>
    <property type="project" value="UniProtKB-ARBA"/>
</dbReference>
<evidence type="ECO:0000256" key="2">
    <source>
        <dbReference type="ARBA" id="ARBA00022448"/>
    </source>
</evidence>
<comment type="similarity">
    <text evidence="1">Belongs to the ABC transporter superfamily.</text>
</comment>
<evidence type="ECO:0000256" key="1">
    <source>
        <dbReference type="ARBA" id="ARBA00005417"/>
    </source>
</evidence>
<dbReference type="Gene3D" id="3.40.50.300">
    <property type="entry name" value="P-loop containing nucleotide triphosphate hydrolases"/>
    <property type="match status" value="1"/>
</dbReference>
<dbReference type="PROSITE" id="PS00211">
    <property type="entry name" value="ABC_TRANSPORTER_1"/>
    <property type="match status" value="1"/>
</dbReference>
<comment type="caution">
    <text evidence="6">The sequence shown here is derived from an EMBL/GenBank/DDBJ whole genome shotgun (WGS) entry which is preliminary data.</text>
</comment>
<dbReference type="Pfam" id="PF00005">
    <property type="entry name" value="ABC_tran"/>
    <property type="match status" value="1"/>
</dbReference>
<dbReference type="SMART" id="SM00382">
    <property type="entry name" value="AAA"/>
    <property type="match status" value="1"/>
</dbReference>
<dbReference type="InterPro" id="IPR017871">
    <property type="entry name" value="ABC_transporter-like_CS"/>
</dbReference>
<keyword evidence="2" id="KW-0813">Transport</keyword>
<dbReference type="CDD" id="cd03255">
    <property type="entry name" value="ABC_MJ0796_LolCDE_FtsE"/>
    <property type="match status" value="1"/>
</dbReference>
<evidence type="ECO:0000313" key="7">
    <source>
        <dbReference type="Proteomes" id="UP000028542"/>
    </source>
</evidence>
<dbReference type="RefSeq" id="WP_035131239.1">
    <property type="nucleotide sequence ID" value="NZ_JPMD01000013.1"/>
</dbReference>
<name>A0A084JEF4_9CLOT</name>
<reference evidence="6 7" key="1">
    <citation type="submission" date="2014-07" db="EMBL/GenBank/DDBJ databases">
        <title>Draft genome of Clostridium sulfidigenes 113A isolated from sediments associated with methane hydrate from Krishna Godavari basin.</title>
        <authorList>
            <person name="Honkalas V.S."/>
            <person name="Dabir A.P."/>
            <person name="Arora P."/>
            <person name="Dhakephalkar P.K."/>
        </authorList>
    </citation>
    <scope>NUCLEOTIDE SEQUENCE [LARGE SCALE GENOMIC DNA]</scope>
    <source>
        <strain evidence="6 7">113A</strain>
    </source>
</reference>
<dbReference type="AlphaFoldDB" id="A0A084JEF4"/>
<dbReference type="Proteomes" id="UP000028542">
    <property type="component" value="Unassembled WGS sequence"/>
</dbReference>
<dbReference type="SUPFAM" id="SSF52540">
    <property type="entry name" value="P-loop containing nucleoside triphosphate hydrolases"/>
    <property type="match status" value="1"/>
</dbReference>
<keyword evidence="4 6" id="KW-0067">ATP-binding</keyword>
<dbReference type="InterPro" id="IPR003439">
    <property type="entry name" value="ABC_transporter-like_ATP-bd"/>
</dbReference>
<protein>
    <submittedName>
        <fullName evidence="6">ABC transporter ATP-binding protein</fullName>
    </submittedName>
</protein>
<dbReference type="GO" id="GO:0022857">
    <property type="term" value="F:transmembrane transporter activity"/>
    <property type="evidence" value="ECO:0007669"/>
    <property type="project" value="UniProtKB-ARBA"/>
</dbReference>
<dbReference type="InterPro" id="IPR017911">
    <property type="entry name" value="MacB-like_ATP-bd"/>
</dbReference>